<proteinExistence type="predicted"/>
<protein>
    <recommendedName>
        <fullName evidence="1">MmeI-like DNA-methyltransferase domain-containing protein</fullName>
    </recommendedName>
</protein>
<dbReference type="Pfam" id="PF20473">
    <property type="entry name" value="MmeI_Mtase"/>
    <property type="match status" value="1"/>
</dbReference>
<dbReference type="KEGG" id="pbu:L21SP3_01683"/>
<feature type="domain" description="MmeI-like DNA-methyltransferase" evidence="1">
    <location>
        <begin position="40"/>
        <end position="145"/>
    </location>
</feature>
<dbReference type="EMBL" id="CP019633">
    <property type="protein sequence ID" value="AQQ09864.1"/>
    <property type="molecule type" value="Genomic_DNA"/>
</dbReference>
<dbReference type="InterPro" id="IPR029063">
    <property type="entry name" value="SAM-dependent_MTases_sf"/>
</dbReference>
<dbReference type="InterPro" id="IPR046816">
    <property type="entry name" value="MmeI_Mtase"/>
</dbReference>
<keyword evidence="3" id="KW-1185">Reference proteome</keyword>
<dbReference type="SUPFAM" id="SSF53335">
    <property type="entry name" value="S-adenosyl-L-methionine-dependent methyltransferases"/>
    <property type="match status" value="1"/>
</dbReference>
<dbReference type="AlphaFoldDB" id="A0A1Q2HRG4"/>
<evidence type="ECO:0000313" key="3">
    <source>
        <dbReference type="Proteomes" id="UP000188273"/>
    </source>
</evidence>
<reference evidence="3" key="1">
    <citation type="submission" date="2017-02" db="EMBL/GenBank/DDBJ databases">
        <title>Comparative genomics and description of representatives of a novel lineage of planctomycetes thriving in anoxic sediments.</title>
        <authorList>
            <person name="Spring S."/>
            <person name="Bunk B."/>
            <person name="Sproer C."/>
            <person name="Klenk H.-P."/>
        </authorList>
    </citation>
    <scope>NUCLEOTIDE SEQUENCE [LARGE SCALE GENOMIC DNA]</scope>
    <source>
        <strain evidence="3">L21-RPul-D3</strain>
    </source>
</reference>
<evidence type="ECO:0000313" key="2">
    <source>
        <dbReference type="EMBL" id="AQQ09864.1"/>
    </source>
</evidence>
<dbReference type="STRING" id="1940790.L21SP3_01683"/>
<dbReference type="Proteomes" id="UP000188273">
    <property type="component" value="Chromosome"/>
</dbReference>
<dbReference type="Gene3D" id="3.40.50.150">
    <property type="entry name" value="Vaccinia Virus protein VP39"/>
    <property type="match status" value="1"/>
</dbReference>
<dbReference type="REBASE" id="211564">
    <property type="entry name" value="M1.PbaD3ORF1683P"/>
</dbReference>
<sequence>MPMEEQVKSKQRVADHGEVLTGKREVNAMLDLVKQETERIDSRFLEPACGAGNFLAEILERKLRVVEKRYAKSQLEYERNAVLAVSSIYGIDILEDNIEQCRQRLFGIFDRNYLRLFSSKTNDQCRETVRFILERNIVHGDALTLKTVGEQPGYIVFSEWSPVNGSFLKRRDFTFHGLLEHEHIRGLPLFSDLGEDVFIPTPEKEYPLAHFLEVADADKQ</sequence>
<accession>A0A1Q2HRG4</accession>
<name>A0A1Q2HRG4_9BACT</name>
<gene>
    <name evidence="2" type="ORF">L21SP3_01683</name>
</gene>
<organism evidence="2 3">
    <name type="scientific">Sedimentisphaera cyanobacteriorum</name>
    <dbReference type="NCBI Taxonomy" id="1940790"/>
    <lineage>
        <taxon>Bacteria</taxon>
        <taxon>Pseudomonadati</taxon>
        <taxon>Planctomycetota</taxon>
        <taxon>Phycisphaerae</taxon>
        <taxon>Sedimentisphaerales</taxon>
        <taxon>Sedimentisphaeraceae</taxon>
        <taxon>Sedimentisphaera</taxon>
    </lineage>
</organism>
<evidence type="ECO:0000259" key="1">
    <source>
        <dbReference type="Pfam" id="PF20473"/>
    </source>
</evidence>